<dbReference type="Proteomes" id="UP000078252">
    <property type="component" value="Unassembled WGS sequence"/>
</dbReference>
<feature type="transmembrane region" description="Helical" evidence="1">
    <location>
        <begin position="12"/>
        <end position="32"/>
    </location>
</feature>
<dbReference type="OrthoDB" id="5020592at2"/>
<comment type="caution">
    <text evidence="2">The sequence shown here is derived from an EMBL/GenBank/DDBJ whole genome shotgun (WGS) entry which is preliminary data.</text>
</comment>
<name>A0A175RYG6_9MICO</name>
<dbReference type="RefSeq" id="WP_058725144.1">
    <property type="nucleotide sequence ID" value="NZ_LDQC01000028.1"/>
</dbReference>
<reference evidence="2 3" key="1">
    <citation type="journal article" date="2016" name="Front. Microbiol.">
        <title>Genomic Resource of Rice Seed Associated Bacteria.</title>
        <authorList>
            <person name="Midha S."/>
            <person name="Bansal K."/>
            <person name="Sharma S."/>
            <person name="Kumar N."/>
            <person name="Patil P.P."/>
            <person name="Chaudhry V."/>
            <person name="Patil P.B."/>
        </authorList>
    </citation>
    <scope>NUCLEOTIDE SEQUENCE [LARGE SCALE GENOMIC DNA]</scope>
    <source>
        <strain evidence="2 3">NS184</strain>
    </source>
</reference>
<keyword evidence="1" id="KW-0812">Transmembrane</keyword>
<feature type="transmembrane region" description="Helical" evidence="1">
    <location>
        <begin position="44"/>
        <end position="65"/>
    </location>
</feature>
<accession>A0A175RYG6</accession>
<evidence type="ECO:0000256" key="1">
    <source>
        <dbReference type="SAM" id="Phobius"/>
    </source>
</evidence>
<sequence>MNPRIAWHRVLVTVVVVFLALAVVLYALSVFLAPADGRNTAGLFVGWAMFAMIGAIGFGIVDFFVRPLGGRSGDADVMAAAEEARTGSTRTQQVR</sequence>
<proteinExistence type="predicted"/>
<keyword evidence="1" id="KW-0472">Membrane</keyword>
<evidence type="ECO:0000313" key="3">
    <source>
        <dbReference type="Proteomes" id="UP000078252"/>
    </source>
</evidence>
<dbReference type="AlphaFoldDB" id="A0A175RYG6"/>
<dbReference type="PATRIC" id="fig|33881.3.peg.1395"/>
<keyword evidence="1" id="KW-1133">Transmembrane helix</keyword>
<protein>
    <submittedName>
        <fullName evidence="2">Uncharacterized protein</fullName>
    </submittedName>
</protein>
<dbReference type="EMBL" id="LDQC01000028">
    <property type="protein sequence ID" value="KTR08676.1"/>
    <property type="molecule type" value="Genomic_DNA"/>
</dbReference>
<evidence type="ECO:0000313" key="2">
    <source>
        <dbReference type="EMBL" id="KTR08676.1"/>
    </source>
</evidence>
<gene>
    <name evidence="2" type="ORF">NS184_05595</name>
</gene>
<organism evidence="2 3">
    <name type="scientific">Curtobacterium luteum</name>
    <dbReference type="NCBI Taxonomy" id="33881"/>
    <lineage>
        <taxon>Bacteria</taxon>
        <taxon>Bacillati</taxon>
        <taxon>Actinomycetota</taxon>
        <taxon>Actinomycetes</taxon>
        <taxon>Micrococcales</taxon>
        <taxon>Microbacteriaceae</taxon>
        <taxon>Curtobacterium</taxon>
    </lineage>
</organism>